<sequence length="106" mass="11742">MTSTIYSGLSVRTKITHFLSLLMQSARARTSLTRASKSVTHLFATEAFTSVLVKIRSTISLFEGRNIMRGTLPMSKSYWLEKMVSPSDASWLTTLLSGSYKKSVSA</sequence>
<name>A0A8D9BP06_9HEMI</name>
<dbReference type="AlphaFoldDB" id="A0A8D9BP06"/>
<accession>A0A8D9BP06</accession>
<dbReference type="EMBL" id="HBUF01649165">
    <property type="protein sequence ID" value="CAG6786624.1"/>
    <property type="molecule type" value="Transcribed_RNA"/>
</dbReference>
<organism evidence="1">
    <name type="scientific">Cacopsylla melanoneura</name>
    <dbReference type="NCBI Taxonomy" id="428564"/>
    <lineage>
        <taxon>Eukaryota</taxon>
        <taxon>Metazoa</taxon>
        <taxon>Ecdysozoa</taxon>
        <taxon>Arthropoda</taxon>
        <taxon>Hexapoda</taxon>
        <taxon>Insecta</taxon>
        <taxon>Pterygota</taxon>
        <taxon>Neoptera</taxon>
        <taxon>Paraneoptera</taxon>
        <taxon>Hemiptera</taxon>
        <taxon>Sternorrhyncha</taxon>
        <taxon>Psylloidea</taxon>
        <taxon>Psyllidae</taxon>
        <taxon>Psyllinae</taxon>
        <taxon>Cacopsylla</taxon>
    </lineage>
</organism>
<evidence type="ECO:0000313" key="1">
    <source>
        <dbReference type="EMBL" id="CAG6786624.1"/>
    </source>
</evidence>
<protein>
    <submittedName>
        <fullName evidence="1">Uncharacterized protein</fullName>
    </submittedName>
</protein>
<proteinExistence type="predicted"/>
<reference evidence="1" key="1">
    <citation type="submission" date="2021-05" db="EMBL/GenBank/DDBJ databases">
        <authorList>
            <person name="Alioto T."/>
            <person name="Alioto T."/>
            <person name="Gomez Garrido J."/>
        </authorList>
    </citation>
    <scope>NUCLEOTIDE SEQUENCE</scope>
</reference>